<dbReference type="RefSeq" id="XP_044321318.1">
    <property type="nucleotide sequence ID" value="XM_044465383.1"/>
</dbReference>
<dbReference type="EnsemblPlants" id="TraesCS2B02G018500.1">
    <property type="protein sequence ID" value="TraesCS2B02G018500.1"/>
    <property type="gene ID" value="TraesCS2B02G018500"/>
</dbReference>
<dbReference type="Gramene" id="TraesWEE_scaffold_009176_01G000400.1">
    <property type="protein sequence ID" value="TraesWEE_scaffold_009176_01G000400.1"/>
    <property type="gene ID" value="TraesWEE_scaffold_009176_01G000400"/>
</dbReference>
<evidence type="ECO:0000256" key="6">
    <source>
        <dbReference type="ARBA" id="ARBA00022840"/>
    </source>
</evidence>
<comment type="similarity">
    <text evidence="1">Belongs to the disease resistance NB-LRR family.</text>
</comment>
<evidence type="ECO:0000259" key="9">
    <source>
        <dbReference type="Pfam" id="PF18052"/>
    </source>
</evidence>
<dbReference type="InterPro" id="IPR002182">
    <property type="entry name" value="NB-ARC"/>
</dbReference>
<dbReference type="Gramene" id="TraesNOR2B03G00831520.2">
    <property type="protein sequence ID" value="TraesNOR2B03G00831520.2"/>
    <property type="gene ID" value="TraesNOR2B03G00831520"/>
</dbReference>
<feature type="domain" description="NB-ARC" evidence="8">
    <location>
        <begin position="269"/>
        <end position="427"/>
    </location>
</feature>
<keyword evidence="3" id="KW-0677">Repeat</keyword>
<evidence type="ECO:0000259" key="10">
    <source>
        <dbReference type="Pfam" id="PF23559"/>
    </source>
</evidence>
<dbReference type="GO" id="GO:0051707">
    <property type="term" value="P:response to other organism"/>
    <property type="evidence" value="ECO:0007669"/>
    <property type="project" value="UniProtKB-ARBA"/>
</dbReference>
<dbReference type="Gramene" id="TraesNOR2B03G00831520.1">
    <property type="protein sequence ID" value="TraesNOR2B03G00831520.1"/>
    <property type="gene ID" value="TraesNOR2B03G00831520"/>
</dbReference>
<dbReference type="Pfam" id="PF00931">
    <property type="entry name" value="NB-ARC"/>
    <property type="match status" value="1"/>
</dbReference>
<evidence type="ECO:0000313" key="13">
    <source>
        <dbReference type="Proteomes" id="UP000019116"/>
    </source>
</evidence>
<evidence type="ECO:0000256" key="4">
    <source>
        <dbReference type="ARBA" id="ARBA00022741"/>
    </source>
</evidence>
<evidence type="ECO:0000259" key="8">
    <source>
        <dbReference type="Pfam" id="PF00931"/>
    </source>
</evidence>
<evidence type="ECO:0000259" key="11">
    <source>
        <dbReference type="Pfam" id="PF25019"/>
    </source>
</evidence>
<evidence type="ECO:0000313" key="12">
    <source>
        <dbReference type="EnsemblPlants" id="TraesCS2B02G018500.1"/>
    </source>
</evidence>
<sequence length="1422" mass="159945">MADAALRAAQWVVGKAVAPVVDGVLETWAATRNFQPNIEALSMELLLVKATLEQAALKELGGPAMEVLLQKLRDSAHNAEDLLDELDYFRIHDVLHGTHDAADVHGKGGVQDLALTVRHTAKALGKNLPSLPAYGRKRSRGDSSSTPNANQVDEEVSRHMPKLGKIFPGSSSPHPHVRADEDCGNAQETPMPEFNKAEFSQRMKGIVEKLQTVRKDVNNILQVCGPRIVLDTAHHRPTTTPQSAEPKLYGRDHVMNSIIHDITKGQYCDKGLTVLPVVGQGGMGKTTLIQHIYNNQQAQNHFPVRIWICVSFSFNLGKTLEEIIRYTPAVEGENGCSTTQELIEQRLKHKRFLLILDDIWQFTDVDDWKKLLLILGKSQEKGSMILVTTRQKEIADQVKKTVEPIELNGLEPREFKKLFLLYVFDAEQYPEKKLHLLDTGDKIMEKLKGSPLAAKTVGRLLRTNTCLAHWRMVLNSKQWAKQTNGIMPALELSYDFLPFHLQRWFSYSALFPEDYHFRRHELISLWTGLDILTPSNQNPTFEGTGLSILNDLVIHGFFREYKTGGDIWYVMHDLLHELALKVASHDCLSFRLPDVGSVEIKPSTRHLSISIENLGEYNGKNLKRELEKLKTRLKVEHLQTLMLFGATDEGLAKLFGDFLGEANALRVLYLPHLKYPVEAMVHNFSGLIHLRFLCLGSLESVVPIILPLNISKFYHLRVLDLKSWSGSSRGGASPVGRPGPSSYTVADMWTVNRYSIRRNWASRRRPGPWGSGGLYPPLSSGGFPEGMSNLAKLCHYYTPRDDELHSNICNVGKLELLEKLKVFRINKKSEGFEPYQLEHLTKLWELGIYNLEKIHTEDEAAQVKLNEKKCLRRLTLDWDHSEQYSVEPGVEAVVLECLRPHENLEVLCIRGHRGPTCPTWLGDELVVETLQSLCLDDVSWKVFPSLRNMGDLCELEIQDCPGFSSVISMSWIENLRRVTVKHVKLLENFEYSKSSDGVELNIEGKHGLHGLDQALFFDKETSLEKLTLKRCPPLELKHLLMLTSLKTLMVWNSVSLVGPLGGQGNVEWQLPVEHIKISNLNGNSGKELTELLSHLPKLSNLDIQHCKNIKQLVVGVDVKQTTPATPKLVFPAHLFDSLRELEFYGCLEVILVDPRTLLPEGVWLQALRSLQRLTIQECPKFLSAFSFSGHLFPSSLEFLKLTGVKGMGTLEPLSNLSSLTRLELYWCGEDLKCQGLQSLLTTSGQLSKLRVIGSPGSFANWDPNPRRELEDVEGGQEQPVSSRLQELYTYVDEGLLSAPVCSLLSSSLTMLELQGGGCEGMERFSKEQEDALQLLSSLQQLHFSCFQKLQQLPAGLHNLTSLKELMIYDCPAISSLPKDGLPKSLQKLWVSNCGNQELIQQCRGLKDIMHDILINTIATCMT</sequence>
<dbReference type="OrthoDB" id="693152at2759"/>
<evidence type="ECO:0000256" key="5">
    <source>
        <dbReference type="ARBA" id="ARBA00022821"/>
    </source>
</evidence>
<dbReference type="Gramene" id="TraesSTA2B03G00820850.4">
    <property type="protein sequence ID" value="TraesSTA2B03G00820850.4"/>
    <property type="gene ID" value="TraesSTA2B03G00820850"/>
</dbReference>
<feature type="domain" description="Disease resistance protein winged helix" evidence="10">
    <location>
        <begin position="510"/>
        <end position="579"/>
    </location>
</feature>
<dbReference type="Gramene" id="TraesSTA2B03G00820850.1">
    <property type="protein sequence ID" value="TraesSTA2B03G00820850.1"/>
    <property type="gene ID" value="TraesSTA2B03G00820850"/>
</dbReference>
<feature type="domain" description="R13L1/DRL21-like LRR repeat region" evidence="11">
    <location>
        <begin position="836"/>
        <end position="960"/>
    </location>
</feature>
<protein>
    <recommendedName>
        <fullName evidence="14">AAA+ ATPase domain-containing protein</fullName>
    </recommendedName>
</protein>
<dbReference type="RefSeq" id="XP_044321321.1">
    <property type="nucleotide sequence ID" value="XM_044465386.1"/>
</dbReference>
<keyword evidence="2" id="KW-0433">Leucine-rich repeat</keyword>
<dbReference type="Gramene" id="TraesRN2B0100006200.1">
    <property type="protein sequence ID" value="TraesRN2B0100006200.1"/>
    <property type="gene ID" value="TraesRN2B0100006200"/>
</dbReference>
<dbReference type="GeneID" id="123043040"/>
<dbReference type="Gene3D" id="1.10.10.10">
    <property type="entry name" value="Winged helix-like DNA-binding domain superfamily/Winged helix DNA-binding domain"/>
    <property type="match status" value="1"/>
</dbReference>
<proteinExistence type="inferred from homology"/>
<dbReference type="Gene3D" id="3.80.10.10">
    <property type="entry name" value="Ribonuclease Inhibitor"/>
    <property type="match status" value="3"/>
</dbReference>
<keyword evidence="13" id="KW-1185">Reference proteome</keyword>
<dbReference type="RefSeq" id="XP_044321320.1">
    <property type="nucleotide sequence ID" value="XM_044465385.1"/>
</dbReference>
<evidence type="ECO:0000256" key="7">
    <source>
        <dbReference type="SAM" id="MobiDB-lite"/>
    </source>
</evidence>
<dbReference type="PANTHER" id="PTHR36766">
    <property type="entry name" value="PLANT BROAD-SPECTRUM MILDEW RESISTANCE PROTEIN RPW8"/>
    <property type="match status" value="1"/>
</dbReference>
<name>A0A3B6BX02_WHEAT</name>
<dbReference type="Gramene" id="TraesNOR2B03G00831520.3">
    <property type="protein sequence ID" value="TraesNOR2B03G00831520.3"/>
    <property type="gene ID" value="TraesNOR2B03G00831520"/>
</dbReference>
<accession>A0A3B6BX02</accession>
<dbReference type="SMR" id="A0A3B6BX02"/>
<dbReference type="InterPro" id="IPR042197">
    <property type="entry name" value="Apaf_helical"/>
</dbReference>
<dbReference type="Gene3D" id="3.40.50.300">
    <property type="entry name" value="P-loop containing nucleotide triphosphate hydrolases"/>
    <property type="match status" value="1"/>
</dbReference>
<dbReference type="RefSeq" id="XP_044321322.1">
    <property type="nucleotide sequence ID" value="XM_044465387.1"/>
</dbReference>
<dbReference type="Gramene" id="TraesSTA2B03G00820850.2">
    <property type="protein sequence ID" value="TraesSTA2B03G00820850.2"/>
    <property type="gene ID" value="TraesSTA2B03G00820850"/>
</dbReference>
<dbReference type="InterPro" id="IPR027417">
    <property type="entry name" value="P-loop_NTPase"/>
</dbReference>
<gene>
    <name evidence="12" type="primary">LOC123043040</name>
</gene>
<reference evidence="12" key="2">
    <citation type="submission" date="2018-10" db="UniProtKB">
        <authorList>
            <consortium name="EnsemblPlants"/>
        </authorList>
    </citation>
    <scope>IDENTIFICATION</scope>
</reference>
<keyword evidence="4" id="KW-0547">Nucleotide-binding</keyword>
<dbReference type="SUPFAM" id="SSF52058">
    <property type="entry name" value="L domain-like"/>
    <property type="match status" value="2"/>
</dbReference>
<dbReference type="GO" id="GO:0005524">
    <property type="term" value="F:ATP binding"/>
    <property type="evidence" value="ECO:0007669"/>
    <property type="project" value="UniProtKB-KW"/>
</dbReference>
<dbReference type="SUPFAM" id="SSF52540">
    <property type="entry name" value="P-loop containing nucleoside triphosphate hydrolases"/>
    <property type="match status" value="1"/>
</dbReference>
<keyword evidence="5" id="KW-0611">Plant defense</keyword>
<evidence type="ECO:0000256" key="1">
    <source>
        <dbReference type="ARBA" id="ARBA00008894"/>
    </source>
</evidence>
<feature type="region of interest" description="Disordered" evidence="7">
    <location>
        <begin position="126"/>
        <end position="157"/>
    </location>
</feature>
<dbReference type="GO" id="GO:0043531">
    <property type="term" value="F:ADP binding"/>
    <property type="evidence" value="ECO:0007669"/>
    <property type="project" value="InterPro"/>
</dbReference>
<evidence type="ECO:0000256" key="2">
    <source>
        <dbReference type="ARBA" id="ARBA00022614"/>
    </source>
</evidence>
<dbReference type="Gramene" id="TraesCS2B03G0014500.1">
    <property type="protein sequence ID" value="TraesCS2B03G0014500.1.CDS"/>
    <property type="gene ID" value="TraesCS2B03G0014500"/>
</dbReference>
<dbReference type="RefSeq" id="XP_044321319.1">
    <property type="nucleotide sequence ID" value="XM_044465384.1"/>
</dbReference>
<dbReference type="Pfam" id="PF18052">
    <property type="entry name" value="Rx_N"/>
    <property type="match status" value="1"/>
</dbReference>
<dbReference type="Gramene" id="TraesSTA2B03G00820850.3">
    <property type="protein sequence ID" value="TraesSTA2B03G00820850.3"/>
    <property type="gene ID" value="TraesSTA2B03G00820850"/>
</dbReference>
<keyword evidence="6" id="KW-0067">ATP-binding</keyword>
<evidence type="ECO:0008006" key="14">
    <source>
        <dbReference type="Google" id="ProtNLM"/>
    </source>
</evidence>
<dbReference type="InterPro" id="IPR041118">
    <property type="entry name" value="Rx_N"/>
</dbReference>
<dbReference type="PANTHER" id="PTHR36766:SF70">
    <property type="entry name" value="DISEASE RESISTANCE PROTEIN RGA4"/>
    <property type="match status" value="1"/>
</dbReference>
<dbReference type="Gramene" id="TraesCS2B02G018500.1">
    <property type="protein sequence ID" value="TraesCS2B02G018500.1"/>
    <property type="gene ID" value="TraesCS2B02G018500"/>
</dbReference>
<dbReference type="InterPro" id="IPR032675">
    <property type="entry name" value="LRR_dom_sf"/>
</dbReference>
<dbReference type="STRING" id="4565.A0A3B6BX02"/>
<dbReference type="PRINTS" id="PR00364">
    <property type="entry name" value="DISEASERSIST"/>
</dbReference>
<evidence type="ECO:0000256" key="3">
    <source>
        <dbReference type="ARBA" id="ARBA00022737"/>
    </source>
</evidence>
<organism evidence="12">
    <name type="scientific">Triticum aestivum</name>
    <name type="common">Wheat</name>
    <dbReference type="NCBI Taxonomy" id="4565"/>
    <lineage>
        <taxon>Eukaryota</taxon>
        <taxon>Viridiplantae</taxon>
        <taxon>Streptophyta</taxon>
        <taxon>Embryophyta</taxon>
        <taxon>Tracheophyta</taxon>
        <taxon>Spermatophyta</taxon>
        <taxon>Magnoliopsida</taxon>
        <taxon>Liliopsida</taxon>
        <taxon>Poales</taxon>
        <taxon>Poaceae</taxon>
        <taxon>BOP clade</taxon>
        <taxon>Pooideae</taxon>
        <taxon>Triticodae</taxon>
        <taxon>Triticeae</taxon>
        <taxon>Triticinae</taxon>
        <taxon>Triticum</taxon>
    </lineage>
</organism>
<dbReference type="InterPro" id="IPR036388">
    <property type="entry name" value="WH-like_DNA-bd_sf"/>
</dbReference>
<dbReference type="Proteomes" id="UP000019116">
    <property type="component" value="Chromosome 2B"/>
</dbReference>
<dbReference type="InterPro" id="IPR056789">
    <property type="entry name" value="LRR_R13L1-DRL21"/>
</dbReference>
<feature type="domain" description="Disease resistance N-terminal" evidence="9">
    <location>
        <begin position="24"/>
        <end position="88"/>
    </location>
</feature>
<feature type="compositionally biased region" description="Polar residues" evidence="7">
    <location>
        <begin position="142"/>
        <end position="151"/>
    </location>
</feature>
<reference evidence="12" key="1">
    <citation type="submission" date="2018-08" db="EMBL/GenBank/DDBJ databases">
        <authorList>
            <person name="Rossello M."/>
        </authorList>
    </citation>
    <scope>NUCLEOTIDE SEQUENCE [LARGE SCALE GENOMIC DNA]</scope>
    <source>
        <strain evidence="12">cv. Chinese Spring</strain>
    </source>
</reference>
<dbReference type="Gene3D" id="1.10.8.430">
    <property type="entry name" value="Helical domain of apoptotic protease-activating factors"/>
    <property type="match status" value="1"/>
</dbReference>
<dbReference type="Pfam" id="PF23559">
    <property type="entry name" value="WHD_DRP"/>
    <property type="match status" value="1"/>
</dbReference>
<dbReference type="InterPro" id="IPR058922">
    <property type="entry name" value="WHD_DRP"/>
</dbReference>
<dbReference type="GO" id="GO:0006952">
    <property type="term" value="P:defense response"/>
    <property type="evidence" value="ECO:0007669"/>
    <property type="project" value="UniProtKB-KW"/>
</dbReference>
<dbReference type="Pfam" id="PF25019">
    <property type="entry name" value="LRR_R13L1-DRL21"/>
    <property type="match status" value="1"/>
</dbReference>